<feature type="transmembrane region" description="Helical" evidence="2">
    <location>
        <begin position="12"/>
        <end position="31"/>
    </location>
</feature>
<feature type="region of interest" description="Disordered" evidence="1">
    <location>
        <begin position="45"/>
        <end position="66"/>
    </location>
</feature>
<dbReference type="EMBL" id="PDEQ01000012">
    <property type="protein sequence ID" value="PEN11065.1"/>
    <property type="molecule type" value="Genomic_DNA"/>
</dbReference>
<dbReference type="OrthoDB" id="9810477at2"/>
<dbReference type="GO" id="GO:0004222">
    <property type="term" value="F:metalloendopeptidase activity"/>
    <property type="evidence" value="ECO:0007669"/>
    <property type="project" value="TreeGrafter"/>
</dbReference>
<dbReference type="InterPro" id="IPR050570">
    <property type="entry name" value="Cell_wall_metabolism_enzyme"/>
</dbReference>
<evidence type="ECO:0000313" key="4">
    <source>
        <dbReference type="EMBL" id="PEN11065.1"/>
    </source>
</evidence>
<dbReference type="Gene3D" id="2.70.70.10">
    <property type="entry name" value="Glucose Permease (Domain IIA)"/>
    <property type="match status" value="1"/>
</dbReference>
<dbReference type="CDD" id="cd12797">
    <property type="entry name" value="M23_peptidase"/>
    <property type="match status" value="1"/>
</dbReference>
<gene>
    <name evidence="4" type="ORF">CRI94_16725</name>
</gene>
<dbReference type="Pfam" id="PF01551">
    <property type="entry name" value="Peptidase_M23"/>
    <property type="match status" value="1"/>
</dbReference>
<dbReference type="InterPro" id="IPR011055">
    <property type="entry name" value="Dup_hybrid_motif"/>
</dbReference>
<dbReference type="PANTHER" id="PTHR21666:SF270">
    <property type="entry name" value="MUREIN HYDROLASE ACTIVATOR ENVC"/>
    <property type="match status" value="1"/>
</dbReference>
<evidence type="ECO:0000256" key="1">
    <source>
        <dbReference type="SAM" id="MobiDB-lite"/>
    </source>
</evidence>
<evidence type="ECO:0000313" key="5">
    <source>
        <dbReference type="Proteomes" id="UP000220102"/>
    </source>
</evidence>
<evidence type="ECO:0000259" key="3">
    <source>
        <dbReference type="Pfam" id="PF01551"/>
    </source>
</evidence>
<feature type="domain" description="M23ase beta-sheet core" evidence="3">
    <location>
        <begin position="101"/>
        <end position="191"/>
    </location>
</feature>
<evidence type="ECO:0000256" key="2">
    <source>
        <dbReference type="SAM" id="Phobius"/>
    </source>
</evidence>
<dbReference type="PANTHER" id="PTHR21666">
    <property type="entry name" value="PEPTIDASE-RELATED"/>
    <property type="match status" value="1"/>
</dbReference>
<organism evidence="4 5">
    <name type="scientific">Longibacter salinarum</name>
    <dbReference type="NCBI Taxonomy" id="1850348"/>
    <lineage>
        <taxon>Bacteria</taxon>
        <taxon>Pseudomonadati</taxon>
        <taxon>Rhodothermota</taxon>
        <taxon>Rhodothermia</taxon>
        <taxon>Rhodothermales</taxon>
        <taxon>Salisaetaceae</taxon>
        <taxon>Longibacter</taxon>
    </lineage>
</organism>
<dbReference type="Proteomes" id="UP000220102">
    <property type="component" value="Unassembled WGS sequence"/>
</dbReference>
<keyword evidence="2" id="KW-0812">Transmembrane</keyword>
<protein>
    <submittedName>
        <fullName evidence="4">Metalloendopeptidase</fullName>
    </submittedName>
</protein>
<keyword evidence="2" id="KW-1133">Transmembrane helix</keyword>
<accession>A0A2A8CTN5</accession>
<keyword evidence="5" id="KW-1185">Reference proteome</keyword>
<dbReference type="InterPro" id="IPR016047">
    <property type="entry name" value="M23ase_b-sheet_dom"/>
</dbReference>
<dbReference type="AlphaFoldDB" id="A0A2A8CTN5"/>
<proteinExistence type="predicted"/>
<name>A0A2A8CTN5_9BACT</name>
<dbReference type="RefSeq" id="WP_098078893.1">
    <property type="nucleotide sequence ID" value="NZ_PDEQ01000012.1"/>
</dbReference>
<dbReference type="SUPFAM" id="SSF51261">
    <property type="entry name" value="Duplicated hybrid motif"/>
    <property type="match status" value="1"/>
</dbReference>
<keyword evidence="2" id="KW-0472">Membrane</keyword>
<comment type="caution">
    <text evidence="4">The sequence shown here is derived from an EMBL/GenBank/DDBJ whole genome shotgun (WGS) entry which is preliminary data.</text>
</comment>
<reference evidence="4 5" key="1">
    <citation type="submission" date="2017-10" db="EMBL/GenBank/DDBJ databases">
        <title>Draft genome of Longibacter Salinarum.</title>
        <authorList>
            <person name="Goh K.M."/>
            <person name="Shamsir M.S."/>
            <person name="Lim S.W."/>
        </authorList>
    </citation>
    <scope>NUCLEOTIDE SEQUENCE [LARGE SCALE GENOMIC DNA]</scope>
    <source>
        <strain evidence="4 5">KCTC 52045</strain>
    </source>
</reference>
<sequence>MHTDSPDMSWTWLLREGMIPVLAMAVIIWIASIDLSVTPAWSSEPTFGAGSTPDAPVSSASLTGGDSAVEPPSFSLMLPVANMSASDLVDTFDDARSGGRTHKAIDIMAPSGTPVVATADGVVMKRHTGDLGGKSLYVASLDSSYVFYYAHLSQYASGVTSGTPVSAGDTIGFVGTTGNANTPHLHFAIWAVDGRLQSSSRHPINPYPLLAP</sequence>